<gene>
    <name evidence="1" type="ORF">GXM_02536</name>
</gene>
<dbReference type="Proteomes" id="UP000326678">
    <property type="component" value="Chromosome Gxm1"/>
</dbReference>
<evidence type="ECO:0000313" key="1">
    <source>
        <dbReference type="EMBL" id="QFS45061.1"/>
    </source>
</evidence>
<reference evidence="1 2" key="1">
    <citation type="submission" date="2019-10" db="EMBL/GenBank/DDBJ databases">
        <title>Genomic and transcriptomic insights into the perfect genentic adaptation of a filamentous nitrogen-fixing cyanobacterium to rice fields.</title>
        <authorList>
            <person name="Chen Z."/>
        </authorList>
    </citation>
    <scope>NUCLEOTIDE SEQUENCE [LARGE SCALE GENOMIC DNA]</scope>
    <source>
        <strain evidence="1">CCNUC1</strain>
    </source>
</reference>
<name>A0A5P8VXL3_9NOSO</name>
<sequence>MGLKIRKVSSVKLRWATLRGANASLVASVKRRIHWKRFRTTLSEVRAASV</sequence>
<dbReference type="KEGG" id="nsh:GXM_02536"/>
<evidence type="ECO:0000313" key="2">
    <source>
        <dbReference type="Proteomes" id="UP000326678"/>
    </source>
</evidence>
<organism evidence="1 2">
    <name type="scientific">Nostoc sphaeroides CCNUC1</name>
    <dbReference type="NCBI Taxonomy" id="2653204"/>
    <lineage>
        <taxon>Bacteria</taxon>
        <taxon>Bacillati</taxon>
        <taxon>Cyanobacteriota</taxon>
        <taxon>Cyanophyceae</taxon>
        <taxon>Nostocales</taxon>
        <taxon>Nostocaceae</taxon>
        <taxon>Nostoc</taxon>
    </lineage>
</organism>
<protein>
    <submittedName>
        <fullName evidence="1">Uncharacterized protein</fullName>
    </submittedName>
</protein>
<proteinExistence type="predicted"/>
<keyword evidence="2" id="KW-1185">Reference proteome</keyword>
<accession>A0A5P8VXL3</accession>
<dbReference type="AlphaFoldDB" id="A0A5P8VXL3"/>
<dbReference type="EMBL" id="CP045226">
    <property type="protein sequence ID" value="QFS45061.1"/>
    <property type="molecule type" value="Genomic_DNA"/>
</dbReference>